<dbReference type="AlphaFoldDB" id="A0A5B7HDU9"/>
<sequence>MYAERRPPFLLITPHCHWIRKVGRSNNSAFPVAIFVSFCPTPPFVNRGYCLETTRLLSTTTVGLRWAMDAITPCYPCTRPLWQGDEGLPR</sequence>
<keyword evidence="2" id="KW-1185">Reference proteome</keyword>
<dbReference type="EMBL" id="VSRR010027636">
    <property type="protein sequence ID" value="MPC68303.1"/>
    <property type="molecule type" value="Genomic_DNA"/>
</dbReference>
<organism evidence="1 2">
    <name type="scientific">Portunus trituberculatus</name>
    <name type="common">Swimming crab</name>
    <name type="synonym">Neptunus trituberculatus</name>
    <dbReference type="NCBI Taxonomy" id="210409"/>
    <lineage>
        <taxon>Eukaryota</taxon>
        <taxon>Metazoa</taxon>
        <taxon>Ecdysozoa</taxon>
        <taxon>Arthropoda</taxon>
        <taxon>Crustacea</taxon>
        <taxon>Multicrustacea</taxon>
        <taxon>Malacostraca</taxon>
        <taxon>Eumalacostraca</taxon>
        <taxon>Eucarida</taxon>
        <taxon>Decapoda</taxon>
        <taxon>Pleocyemata</taxon>
        <taxon>Brachyura</taxon>
        <taxon>Eubrachyura</taxon>
        <taxon>Portunoidea</taxon>
        <taxon>Portunidae</taxon>
        <taxon>Portuninae</taxon>
        <taxon>Portunus</taxon>
    </lineage>
</organism>
<dbReference type="Proteomes" id="UP000324222">
    <property type="component" value="Unassembled WGS sequence"/>
</dbReference>
<evidence type="ECO:0000313" key="1">
    <source>
        <dbReference type="EMBL" id="MPC68303.1"/>
    </source>
</evidence>
<name>A0A5B7HDU9_PORTR</name>
<accession>A0A5B7HDU9</accession>
<comment type="caution">
    <text evidence="1">The sequence shown here is derived from an EMBL/GenBank/DDBJ whole genome shotgun (WGS) entry which is preliminary data.</text>
</comment>
<proteinExistence type="predicted"/>
<evidence type="ECO:0000313" key="2">
    <source>
        <dbReference type="Proteomes" id="UP000324222"/>
    </source>
</evidence>
<gene>
    <name evidence="1" type="ORF">E2C01_062502</name>
</gene>
<protein>
    <submittedName>
        <fullName evidence="1">Uncharacterized protein</fullName>
    </submittedName>
</protein>
<reference evidence="1 2" key="1">
    <citation type="submission" date="2019-05" db="EMBL/GenBank/DDBJ databases">
        <title>Another draft genome of Portunus trituberculatus and its Hox gene families provides insights of decapod evolution.</title>
        <authorList>
            <person name="Jeong J.-H."/>
            <person name="Song I."/>
            <person name="Kim S."/>
            <person name="Choi T."/>
            <person name="Kim D."/>
            <person name="Ryu S."/>
            <person name="Kim W."/>
        </authorList>
    </citation>
    <scope>NUCLEOTIDE SEQUENCE [LARGE SCALE GENOMIC DNA]</scope>
    <source>
        <tissue evidence="1">Muscle</tissue>
    </source>
</reference>